<dbReference type="Pfam" id="PF00066">
    <property type="entry name" value="Notch"/>
    <property type="match status" value="1"/>
</dbReference>
<evidence type="ECO:0000256" key="7">
    <source>
        <dbReference type="ARBA" id="ARBA00022989"/>
    </source>
</evidence>
<keyword evidence="7 13" id="KW-1133">Transmembrane helix</keyword>
<reference evidence="16 17" key="1">
    <citation type="submission" date="2019-03" db="EMBL/GenBank/DDBJ databases">
        <authorList>
            <person name="Gaulin E."/>
            <person name="Dumas B."/>
        </authorList>
    </citation>
    <scope>NUCLEOTIDE SEQUENCE [LARGE SCALE GENOMIC DNA]</scope>
    <source>
        <strain evidence="16">CBS 568.67</strain>
    </source>
</reference>
<evidence type="ECO:0000259" key="14">
    <source>
        <dbReference type="SMART" id="SM00004"/>
    </source>
</evidence>
<name>A0A485KKA6_9STRA</name>
<evidence type="ECO:0000256" key="8">
    <source>
        <dbReference type="ARBA" id="ARBA00023065"/>
    </source>
</evidence>
<organism evidence="16 17">
    <name type="scientific">Aphanomyces stellatus</name>
    <dbReference type="NCBI Taxonomy" id="120398"/>
    <lineage>
        <taxon>Eukaryota</taxon>
        <taxon>Sar</taxon>
        <taxon>Stramenopiles</taxon>
        <taxon>Oomycota</taxon>
        <taxon>Saprolegniomycetes</taxon>
        <taxon>Saprolegniales</taxon>
        <taxon>Verrucalvaceae</taxon>
        <taxon>Aphanomyces</taxon>
    </lineage>
</organism>
<dbReference type="InterPro" id="IPR051432">
    <property type="entry name" value="KCNMA1_auxiliary"/>
</dbReference>
<dbReference type="EMBL" id="VJMH01005103">
    <property type="protein sequence ID" value="KAF0701013.1"/>
    <property type="molecule type" value="Genomic_DNA"/>
</dbReference>
<evidence type="ECO:0000256" key="11">
    <source>
        <dbReference type="ARBA" id="ARBA00023180"/>
    </source>
</evidence>
<comment type="subcellular location">
    <subcellularLocation>
        <location evidence="1">Cell membrane</location>
        <topology evidence="1">Single-pass membrane protein</topology>
    </subcellularLocation>
</comment>
<evidence type="ECO:0000256" key="3">
    <source>
        <dbReference type="ARBA" id="ARBA00022475"/>
    </source>
</evidence>
<accession>A0A485KKA6</accession>
<evidence type="ECO:0000256" key="2">
    <source>
        <dbReference type="ARBA" id="ARBA00022448"/>
    </source>
</evidence>
<feature type="transmembrane region" description="Helical" evidence="13">
    <location>
        <begin position="64"/>
        <end position="90"/>
    </location>
</feature>
<keyword evidence="6" id="KW-0677">Repeat</keyword>
<reference evidence="15" key="2">
    <citation type="submission" date="2019-06" db="EMBL/GenBank/DDBJ databases">
        <title>Genomics analysis of Aphanomyces spp. identifies a new class of oomycete effector associated with host adaptation.</title>
        <authorList>
            <person name="Gaulin E."/>
        </authorList>
    </citation>
    <scope>NUCLEOTIDE SEQUENCE</scope>
    <source>
        <strain evidence="15">CBS 578.67</strain>
    </source>
</reference>
<feature type="transmembrane region" description="Helical" evidence="13">
    <location>
        <begin position="214"/>
        <end position="239"/>
    </location>
</feature>
<evidence type="ECO:0000256" key="12">
    <source>
        <dbReference type="ARBA" id="ARBA00023303"/>
    </source>
</evidence>
<keyword evidence="4 13" id="KW-0812">Transmembrane</keyword>
<feature type="transmembrane region" description="Helical" evidence="13">
    <location>
        <begin position="29"/>
        <end position="52"/>
    </location>
</feature>
<dbReference type="SMART" id="SM00004">
    <property type="entry name" value="NL"/>
    <property type="match status" value="1"/>
</dbReference>
<evidence type="ECO:0000256" key="6">
    <source>
        <dbReference type="ARBA" id="ARBA00022737"/>
    </source>
</evidence>
<feature type="transmembrane region" description="Helical" evidence="13">
    <location>
        <begin position="175"/>
        <end position="194"/>
    </location>
</feature>
<evidence type="ECO:0000256" key="4">
    <source>
        <dbReference type="ARBA" id="ARBA00022692"/>
    </source>
</evidence>
<dbReference type="Gene3D" id="3.80.10.10">
    <property type="entry name" value="Ribonuclease Inhibitor"/>
    <property type="match status" value="1"/>
</dbReference>
<keyword evidence="5" id="KW-0732">Signal</keyword>
<protein>
    <submittedName>
        <fullName evidence="16">Aste57867_8459 protein</fullName>
    </submittedName>
</protein>
<keyword evidence="12" id="KW-0407">Ion channel</keyword>
<evidence type="ECO:0000313" key="15">
    <source>
        <dbReference type="EMBL" id="KAF0701013.1"/>
    </source>
</evidence>
<dbReference type="PANTHER" id="PTHR46473:SF10">
    <property type="entry name" value="LD45603P-RELATED"/>
    <property type="match status" value="1"/>
</dbReference>
<keyword evidence="8" id="KW-0406">Ion transport</keyword>
<keyword evidence="17" id="KW-1185">Reference proteome</keyword>
<evidence type="ECO:0000256" key="9">
    <source>
        <dbReference type="ARBA" id="ARBA00023136"/>
    </source>
</evidence>
<dbReference type="InterPro" id="IPR032675">
    <property type="entry name" value="LRR_dom_sf"/>
</dbReference>
<dbReference type="AlphaFoldDB" id="A0A485KKA6"/>
<keyword evidence="2" id="KW-0813">Transport</keyword>
<dbReference type="EMBL" id="CAADRA010005124">
    <property type="protein sequence ID" value="VFT85345.1"/>
    <property type="molecule type" value="Genomic_DNA"/>
</dbReference>
<gene>
    <name evidence="16" type="primary">Aste57867_8459</name>
    <name evidence="15" type="ORF">As57867_008427</name>
    <name evidence="16" type="ORF">ASTE57867_8459</name>
</gene>
<evidence type="ECO:0000256" key="10">
    <source>
        <dbReference type="ARBA" id="ARBA00023157"/>
    </source>
</evidence>
<dbReference type="GO" id="GO:0005886">
    <property type="term" value="C:plasma membrane"/>
    <property type="evidence" value="ECO:0007669"/>
    <property type="project" value="UniProtKB-SubCell"/>
</dbReference>
<evidence type="ECO:0000313" key="16">
    <source>
        <dbReference type="EMBL" id="VFT85345.1"/>
    </source>
</evidence>
<sequence>MKVEVAPAGLVRRPSDATLELEHFFHRPVCVLALVKHFLASVFFSSMGYVYFVTREADVRTVQMFAPGVVGTIMGCFAALHMYGLICVMCGRGWQPLHQWTAFRWPLISLPPASQLVVFHAIDVACQSYQAFNISYSLPDRATAFALVVVVALNCSITPWFLLSKHHLVQRSVVPLLQSLFGFVVSTLFHYYVFLIPALIYTIQFQTMRYDTLFVIRLVLVTRCTLVTSLLDLVTKVVVQFSSYLALRKLVASMQQGTMRRPSLASASRLSKHFHLDFHQRRGRIAYAVCASLWGVALVTTSKAANWDRAPCPSTCEVAVSPWWTQTCECAYVRINCALQRLRGESIDDQLDPAVLGTGVISIDVRRCALPHGIPMATLAPFQRLFVIHITFSNMTSWAHDPTNQSLGFPPSLANLGIRYSKLTAVPTVLLSLPPNIIYLTLEGASIATIPDAFFAAWSNVTSFWLLHLNLTQVPTPLATHPTPLEYIAFTGNQIQSVPLTWQPPMTRLRGLDLSANALTDGPWHLVRPNLQLELSSNPIATVPTTVDPALLANRVVVLDDTPYCATKSSPPCLPKCSPLCHARMIGNHRCDWTCYSAACSYDGGDCDTFGFELV</sequence>
<dbReference type="InterPro" id="IPR000800">
    <property type="entry name" value="Notch_dom"/>
</dbReference>
<evidence type="ECO:0000256" key="1">
    <source>
        <dbReference type="ARBA" id="ARBA00004162"/>
    </source>
</evidence>
<keyword evidence="11" id="KW-0325">Glycoprotein</keyword>
<feature type="transmembrane region" description="Helical" evidence="13">
    <location>
        <begin position="142"/>
        <end position="163"/>
    </location>
</feature>
<dbReference type="Proteomes" id="UP000332933">
    <property type="component" value="Unassembled WGS sequence"/>
</dbReference>
<evidence type="ECO:0000256" key="13">
    <source>
        <dbReference type="SAM" id="Phobius"/>
    </source>
</evidence>
<keyword evidence="9 13" id="KW-0472">Membrane</keyword>
<dbReference type="OrthoDB" id="343807at2759"/>
<proteinExistence type="predicted"/>
<dbReference type="GO" id="GO:0034220">
    <property type="term" value="P:monoatomic ion transmembrane transport"/>
    <property type="evidence" value="ECO:0007669"/>
    <property type="project" value="UniProtKB-KW"/>
</dbReference>
<evidence type="ECO:0000256" key="5">
    <source>
        <dbReference type="ARBA" id="ARBA00022729"/>
    </source>
</evidence>
<keyword evidence="3" id="KW-1003">Cell membrane</keyword>
<dbReference type="SUPFAM" id="SSF52058">
    <property type="entry name" value="L domain-like"/>
    <property type="match status" value="1"/>
</dbReference>
<feature type="transmembrane region" description="Helical" evidence="13">
    <location>
        <begin position="102"/>
        <end position="122"/>
    </location>
</feature>
<keyword evidence="10" id="KW-1015">Disulfide bond</keyword>
<dbReference type="PANTHER" id="PTHR46473">
    <property type="entry name" value="GH08155P"/>
    <property type="match status" value="1"/>
</dbReference>
<feature type="domain" description="LNR" evidence="14">
    <location>
        <begin position="570"/>
        <end position="608"/>
    </location>
</feature>
<evidence type="ECO:0000313" key="17">
    <source>
        <dbReference type="Proteomes" id="UP000332933"/>
    </source>
</evidence>
<dbReference type="Gene3D" id="3.30.300.320">
    <property type="match status" value="1"/>
</dbReference>